<evidence type="ECO:0000313" key="3">
    <source>
        <dbReference type="Proteomes" id="UP000268014"/>
    </source>
</evidence>
<accession>A0A0N4VW90</accession>
<dbReference type="AlphaFoldDB" id="A0A0N4VW90"/>
<dbReference type="Proteomes" id="UP000268014">
    <property type="component" value="Unassembled WGS sequence"/>
</dbReference>
<protein>
    <submittedName>
        <fullName evidence="4">Secreted protein</fullName>
    </submittedName>
</protein>
<feature type="transmembrane region" description="Helical" evidence="1">
    <location>
        <begin position="116"/>
        <end position="137"/>
    </location>
</feature>
<reference evidence="2 3" key="2">
    <citation type="submission" date="2018-11" db="EMBL/GenBank/DDBJ databases">
        <authorList>
            <consortium name="Pathogen Informatics"/>
        </authorList>
    </citation>
    <scope>NUCLEOTIDE SEQUENCE [LARGE SCALE GENOMIC DNA]</scope>
    <source>
        <strain evidence="2 3">MHpl1</strain>
    </source>
</reference>
<dbReference type="WBParaSite" id="HPLM_0000156001-mRNA-1">
    <property type="protein sequence ID" value="HPLM_0000156001-mRNA-1"/>
    <property type="gene ID" value="HPLM_0000156001"/>
</dbReference>
<reference evidence="4" key="1">
    <citation type="submission" date="2017-02" db="UniProtKB">
        <authorList>
            <consortium name="WormBaseParasite"/>
        </authorList>
    </citation>
    <scope>IDENTIFICATION</scope>
</reference>
<keyword evidence="1" id="KW-1133">Transmembrane helix</keyword>
<evidence type="ECO:0000313" key="4">
    <source>
        <dbReference type="WBParaSite" id="HPLM_0000156001-mRNA-1"/>
    </source>
</evidence>
<dbReference type="EMBL" id="UZAF01002146">
    <property type="protein sequence ID" value="VDO10129.1"/>
    <property type="molecule type" value="Genomic_DNA"/>
</dbReference>
<name>A0A0N4VW90_HAEPC</name>
<evidence type="ECO:0000313" key="2">
    <source>
        <dbReference type="EMBL" id="VDO10129.1"/>
    </source>
</evidence>
<sequence length="144" mass="16198">MVLNVITYYCVLASRFLIFLSSAFRFLSASASDLNADASSSESDFSGHCVLASLERRILLEWDTFSYSYLFSLHQTQTQPYLLPRLSASVFFILDFICSSLLFSLLGSVDFFSSRLFLLAITFSALFLGPFSSLPFLSSLRLIF</sequence>
<organism evidence="4">
    <name type="scientific">Haemonchus placei</name>
    <name type="common">Barber's pole worm</name>
    <dbReference type="NCBI Taxonomy" id="6290"/>
    <lineage>
        <taxon>Eukaryota</taxon>
        <taxon>Metazoa</taxon>
        <taxon>Ecdysozoa</taxon>
        <taxon>Nematoda</taxon>
        <taxon>Chromadorea</taxon>
        <taxon>Rhabditida</taxon>
        <taxon>Rhabditina</taxon>
        <taxon>Rhabditomorpha</taxon>
        <taxon>Strongyloidea</taxon>
        <taxon>Trichostrongylidae</taxon>
        <taxon>Haemonchus</taxon>
    </lineage>
</organism>
<evidence type="ECO:0000256" key="1">
    <source>
        <dbReference type="SAM" id="Phobius"/>
    </source>
</evidence>
<keyword evidence="1" id="KW-0472">Membrane</keyword>
<gene>
    <name evidence="2" type="ORF">HPLM_LOCUS1558</name>
</gene>
<proteinExistence type="predicted"/>
<feature type="transmembrane region" description="Helical" evidence="1">
    <location>
        <begin position="82"/>
        <end position="104"/>
    </location>
</feature>
<feature type="transmembrane region" description="Helical" evidence="1">
    <location>
        <begin position="6"/>
        <end position="27"/>
    </location>
</feature>
<keyword evidence="3" id="KW-1185">Reference proteome</keyword>
<keyword evidence="1" id="KW-0812">Transmembrane</keyword>